<dbReference type="STRING" id="192814.GCA_900166575_03544"/>
<dbReference type="AlphaFoldDB" id="A0A4Z0GWS4"/>
<dbReference type="InterPro" id="IPR036908">
    <property type="entry name" value="RlpA-like_sf"/>
</dbReference>
<protein>
    <recommendedName>
        <fullName evidence="2">3D domain-containing protein</fullName>
    </recommendedName>
</protein>
<gene>
    <name evidence="3" type="ORF">E4663_12625</name>
</gene>
<dbReference type="SUPFAM" id="SSF50685">
    <property type="entry name" value="Barwin-like endoglucanases"/>
    <property type="match status" value="1"/>
</dbReference>
<dbReference type="CDD" id="cd22786">
    <property type="entry name" value="DPBB_YuiC-like"/>
    <property type="match status" value="1"/>
</dbReference>
<evidence type="ECO:0000313" key="3">
    <source>
        <dbReference type="EMBL" id="TGB02185.1"/>
    </source>
</evidence>
<name>A0A4Z0GWS4_9BACI</name>
<dbReference type="PANTHER" id="PTHR39160">
    <property type="entry name" value="CELL WALL-BINDING PROTEIN YOCH"/>
    <property type="match status" value="1"/>
</dbReference>
<dbReference type="Pfam" id="PF06725">
    <property type="entry name" value="3D"/>
    <property type="match status" value="1"/>
</dbReference>
<comment type="caution">
    <text evidence="3">The sequence shown here is derived from an EMBL/GenBank/DDBJ whole genome shotgun (WGS) entry which is preliminary data.</text>
</comment>
<organism evidence="3 4">
    <name type="scientific">Halobacillus salinus</name>
    <dbReference type="NCBI Taxonomy" id="192814"/>
    <lineage>
        <taxon>Bacteria</taxon>
        <taxon>Bacillati</taxon>
        <taxon>Bacillota</taxon>
        <taxon>Bacilli</taxon>
        <taxon>Bacillales</taxon>
        <taxon>Bacillaceae</taxon>
        <taxon>Halobacillus</taxon>
    </lineage>
</organism>
<evidence type="ECO:0000313" key="4">
    <source>
        <dbReference type="Proteomes" id="UP000297982"/>
    </source>
</evidence>
<proteinExistence type="predicted"/>
<reference evidence="3 4" key="1">
    <citation type="journal article" date="2003" name="Int. J. Syst. Evol. Microbiol.">
        <title>Halobacillus salinus sp. nov., isolated from a salt lake on the coast of the East Sea in Korea.</title>
        <authorList>
            <person name="Yoon J.H."/>
            <person name="Kang K.H."/>
            <person name="Park Y.H."/>
        </authorList>
    </citation>
    <scope>NUCLEOTIDE SEQUENCE [LARGE SCALE GENOMIC DNA]</scope>
    <source>
        <strain evidence="3 4">HSL-3</strain>
    </source>
</reference>
<keyword evidence="1" id="KW-0732">Signal</keyword>
<dbReference type="Gene3D" id="2.40.40.10">
    <property type="entry name" value="RlpA-like domain"/>
    <property type="match status" value="1"/>
</dbReference>
<evidence type="ECO:0000259" key="2">
    <source>
        <dbReference type="Pfam" id="PF06725"/>
    </source>
</evidence>
<dbReference type="GO" id="GO:0009254">
    <property type="term" value="P:peptidoglycan turnover"/>
    <property type="evidence" value="ECO:0007669"/>
    <property type="project" value="InterPro"/>
</dbReference>
<sequence>MNKRYHNIAITLLFLLAFYFTVSNITNVSVTDLDEWIAAKFSGETHQGASRGLHKVDLESKSLKVKEADQRYISSASVQTTKELEEAVDLSQYPSHTVTATGYTAGEESTGKTPDHPEYGITFSGVEVKRDLYSTIAADLNVFPIGTVLFIPGYGYGVVADKGGAIEGNELDLYFHTVDDVYAQWGKKTLDVYLVKKGTGKLTEEELTNLNENEALQVFRNQMSEN</sequence>
<dbReference type="EMBL" id="SRJC01000003">
    <property type="protein sequence ID" value="TGB02185.1"/>
    <property type="molecule type" value="Genomic_DNA"/>
</dbReference>
<dbReference type="InterPro" id="IPR051933">
    <property type="entry name" value="Resuscitation_pf_RpfB"/>
</dbReference>
<dbReference type="GO" id="GO:0019867">
    <property type="term" value="C:outer membrane"/>
    <property type="evidence" value="ECO:0007669"/>
    <property type="project" value="InterPro"/>
</dbReference>
<evidence type="ECO:0000256" key="1">
    <source>
        <dbReference type="ARBA" id="ARBA00022729"/>
    </source>
</evidence>
<keyword evidence="4" id="KW-1185">Reference proteome</keyword>
<dbReference type="GO" id="GO:0004553">
    <property type="term" value="F:hydrolase activity, hydrolyzing O-glycosyl compounds"/>
    <property type="evidence" value="ECO:0007669"/>
    <property type="project" value="InterPro"/>
</dbReference>
<accession>A0A4Z0GWS4</accession>
<dbReference type="Proteomes" id="UP000297982">
    <property type="component" value="Unassembled WGS sequence"/>
</dbReference>
<dbReference type="InterPro" id="IPR010611">
    <property type="entry name" value="3D_dom"/>
</dbReference>
<dbReference type="PANTHER" id="PTHR39160:SF4">
    <property type="entry name" value="RESUSCITATION-PROMOTING FACTOR RPFB"/>
    <property type="match status" value="1"/>
</dbReference>
<feature type="domain" description="3D" evidence="2">
    <location>
        <begin position="134"/>
        <end position="195"/>
    </location>
</feature>